<evidence type="ECO:0000256" key="1">
    <source>
        <dbReference type="SAM" id="MobiDB-lite"/>
    </source>
</evidence>
<feature type="region of interest" description="Disordered" evidence="1">
    <location>
        <begin position="17"/>
        <end position="40"/>
    </location>
</feature>
<protein>
    <submittedName>
        <fullName evidence="2">Uncharacterized protein</fullName>
    </submittedName>
</protein>
<accession>A0A9Q0C2V4</accession>
<proteinExistence type="predicted"/>
<keyword evidence="3" id="KW-1185">Reference proteome</keyword>
<dbReference type="Proteomes" id="UP001151287">
    <property type="component" value="Unassembled WGS sequence"/>
</dbReference>
<comment type="caution">
    <text evidence="2">The sequence shown here is derived from an EMBL/GenBank/DDBJ whole genome shotgun (WGS) entry which is preliminary data.</text>
</comment>
<dbReference type="PANTHER" id="PTHR34569">
    <property type="entry name" value="EXPRESSED PROTEIN"/>
    <property type="match status" value="1"/>
</dbReference>
<dbReference type="OrthoDB" id="682663at2759"/>
<gene>
    <name evidence="2" type="ORF">LUZ63_017634</name>
</gene>
<reference evidence="2" key="1">
    <citation type="journal article" date="2022" name="Cell">
        <title>Repeat-based holocentromeres influence genome architecture and karyotype evolution.</title>
        <authorList>
            <person name="Hofstatter P.G."/>
            <person name="Thangavel G."/>
            <person name="Lux T."/>
            <person name="Neumann P."/>
            <person name="Vondrak T."/>
            <person name="Novak P."/>
            <person name="Zhang M."/>
            <person name="Costa L."/>
            <person name="Castellani M."/>
            <person name="Scott A."/>
            <person name="Toegelov H."/>
            <person name="Fuchs J."/>
            <person name="Mata-Sucre Y."/>
            <person name="Dias Y."/>
            <person name="Vanzela A.L.L."/>
            <person name="Huettel B."/>
            <person name="Almeida C.C.S."/>
            <person name="Simkova H."/>
            <person name="Souza G."/>
            <person name="Pedrosa-Harand A."/>
            <person name="Macas J."/>
            <person name="Mayer K.F.X."/>
            <person name="Houben A."/>
            <person name="Marques A."/>
        </authorList>
    </citation>
    <scope>NUCLEOTIDE SEQUENCE</scope>
    <source>
        <strain evidence="2">RhyBre1mFocal</strain>
    </source>
</reference>
<evidence type="ECO:0000313" key="3">
    <source>
        <dbReference type="Proteomes" id="UP001151287"/>
    </source>
</evidence>
<dbReference type="EMBL" id="JAMQYH010000005">
    <property type="protein sequence ID" value="KAJ1686244.1"/>
    <property type="molecule type" value="Genomic_DNA"/>
</dbReference>
<sequence>MSKRSLKASSNGDFELRHWRCTKRQTSRPSSIKIPNGDNSSSEFCEIDPVLNGNEDDDEGYISLRDILTSPEYADASSPVPGGSWPEIHISNPLVKHAAYAYLQPTPSAREAARRRRVDVKRVLFDIFSPCLEFLGVIFNFRR</sequence>
<dbReference type="AlphaFoldDB" id="A0A9Q0C2V4"/>
<evidence type="ECO:0000313" key="2">
    <source>
        <dbReference type="EMBL" id="KAJ1686244.1"/>
    </source>
</evidence>
<name>A0A9Q0C2V4_9POAL</name>
<organism evidence="2 3">
    <name type="scientific">Rhynchospora breviuscula</name>
    <dbReference type="NCBI Taxonomy" id="2022672"/>
    <lineage>
        <taxon>Eukaryota</taxon>
        <taxon>Viridiplantae</taxon>
        <taxon>Streptophyta</taxon>
        <taxon>Embryophyta</taxon>
        <taxon>Tracheophyta</taxon>
        <taxon>Spermatophyta</taxon>
        <taxon>Magnoliopsida</taxon>
        <taxon>Liliopsida</taxon>
        <taxon>Poales</taxon>
        <taxon>Cyperaceae</taxon>
        <taxon>Cyperoideae</taxon>
        <taxon>Rhynchosporeae</taxon>
        <taxon>Rhynchospora</taxon>
    </lineage>
</organism>
<dbReference type="PANTHER" id="PTHR34569:SF2">
    <property type="entry name" value="EXPRESSED PROTEIN"/>
    <property type="match status" value="1"/>
</dbReference>